<sequence length="759" mass="83751">MAARIMVRNLNSPERKTLKTQIEIQRNALKRSKQKVDYLHELDRLWGSRDAWLPPRYRSKRNETPGLNIVVYLRSITQKALKLGIPLPSLWEDGGALLETSRHQAGNNPPILNARSAEVANREFSRYHSTSEDDPSATSSDRVTEIGDPPAEISRHGFAQEHHQSSPSPLFNSDSDDGDFGAFGGVTDLDFDSDGGPGDLEDEIKFNAADLSLVSLSAVDENAAPTPEATPGIALIAQDDVQHLPVPTGPEVVLINDSDTDPVADPLGLHLLPSSVTLFLRIKEQLSNNVCLHDDVLWYALWSAMPSARQLAHRKIILVDPLLLSIDAWQPDGTGQQLPHVLLGKLDQCTIYAPVHHRNSGHWTTVQVTVGASRVTVNHFDSLYSAFRSLRVKRVFDRLFREACPGREIEFVEAACPQQLDSVSCGVYAVGVIRRLVDRKCVPRHMNQEEERKSLLAMLPDHQALCNTFDRERGARLHSRKGQLRLKSISSVSSDFRFSDEAAQDRVTFLAVGKSLKAMAQHGTLIRLAPTSMAPHNSRLSAHSPAQAPDLVTQMRKRKRSSSPPHEEDERPTKHRGLTDWAREVSKQASTFAWSDDVLDETTRRLLRTRHEQVACEGRLSEAIRRVGEAETALGESNERAAAAEFLDAVQHAARGSADRIIRRTGNGSLSKILETINASIVMLTAALGGPGVATSGKAHEELAGAEKALQAATDSVTGERQGLQVIAARRQQDEALLRQQEGLKLVRDGLAKIQSWFE</sequence>
<dbReference type="AlphaFoldDB" id="A0AAD8PJB4"/>
<evidence type="ECO:0000256" key="2">
    <source>
        <dbReference type="ARBA" id="ARBA00022670"/>
    </source>
</evidence>
<protein>
    <recommendedName>
        <fullName evidence="5">Ubiquitin-like protease family profile domain-containing protein</fullName>
    </recommendedName>
</protein>
<dbReference type="GO" id="GO:0019783">
    <property type="term" value="F:ubiquitin-like protein peptidase activity"/>
    <property type="evidence" value="ECO:0007669"/>
    <property type="project" value="UniProtKB-ARBA"/>
</dbReference>
<dbReference type="InterPro" id="IPR003653">
    <property type="entry name" value="Peptidase_C48_C"/>
</dbReference>
<accession>A0AAD8PJB4</accession>
<keyword evidence="2" id="KW-0645">Protease</keyword>
<comment type="caution">
    <text evidence="6">The sequence shown here is derived from an EMBL/GenBank/DDBJ whole genome shotgun (WGS) entry which is preliminary data.</text>
</comment>
<dbReference type="PROSITE" id="PS50600">
    <property type="entry name" value="ULP_PROTEASE"/>
    <property type="match status" value="1"/>
</dbReference>
<feature type="compositionally biased region" description="Basic and acidic residues" evidence="4">
    <location>
        <begin position="565"/>
        <end position="581"/>
    </location>
</feature>
<dbReference type="RefSeq" id="XP_060407090.1">
    <property type="nucleotide sequence ID" value="XM_060556158.1"/>
</dbReference>
<dbReference type="GO" id="GO:0006508">
    <property type="term" value="P:proteolysis"/>
    <property type="evidence" value="ECO:0007669"/>
    <property type="project" value="UniProtKB-KW"/>
</dbReference>
<name>A0AAD8PJB4_9PEZI</name>
<dbReference type="EMBL" id="JAHLJV010000188">
    <property type="protein sequence ID" value="KAK1564292.1"/>
    <property type="molecule type" value="Genomic_DNA"/>
</dbReference>
<dbReference type="Pfam" id="PF02902">
    <property type="entry name" value="Peptidase_C48"/>
    <property type="match status" value="1"/>
</dbReference>
<gene>
    <name evidence="6" type="ORF">LY79DRAFT_530171</name>
</gene>
<feature type="region of interest" description="Disordered" evidence="4">
    <location>
        <begin position="535"/>
        <end position="581"/>
    </location>
</feature>
<dbReference type="GO" id="GO:0008234">
    <property type="term" value="F:cysteine-type peptidase activity"/>
    <property type="evidence" value="ECO:0007669"/>
    <property type="project" value="InterPro"/>
</dbReference>
<dbReference type="Proteomes" id="UP001230504">
    <property type="component" value="Unassembled WGS sequence"/>
</dbReference>
<evidence type="ECO:0000259" key="5">
    <source>
        <dbReference type="PROSITE" id="PS50600"/>
    </source>
</evidence>
<evidence type="ECO:0000256" key="3">
    <source>
        <dbReference type="ARBA" id="ARBA00022801"/>
    </source>
</evidence>
<organism evidence="6 7">
    <name type="scientific">Colletotrichum navitas</name>
    <dbReference type="NCBI Taxonomy" id="681940"/>
    <lineage>
        <taxon>Eukaryota</taxon>
        <taxon>Fungi</taxon>
        <taxon>Dikarya</taxon>
        <taxon>Ascomycota</taxon>
        <taxon>Pezizomycotina</taxon>
        <taxon>Sordariomycetes</taxon>
        <taxon>Hypocreomycetidae</taxon>
        <taxon>Glomerellales</taxon>
        <taxon>Glomerellaceae</taxon>
        <taxon>Colletotrichum</taxon>
        <taxon>Colletotrichum graminicola species complex</taxon>
    </lineage>
</organism>
<dbReference type="InterPro" id="IPR038765">
    <property type="entry name" value="Papain-like_cys_pep_sf"/>
</dbReference>
<comment type="similarity">
    <text evidence="1">Belongs to the peptidase C48 family.</text>
</comment>
<evidence type="ECO:0000313" key="7">
    <source>
        <dbReference type="Proteomes" id="UP001230504"/>
    </source>
</evidence>
<reference evidence="6" key="1">
    <citation type="submission" date="2021-06" db="EMBL/GenBank/DDBJ databases">
        <title>Comparative genomics, transcriptomics and evolutionary studies reveal genomic signatures of adaptation to plant cell wall in hemibiotrophic fungi.</title>
        <authorList>
            <consortium name="DOE Joint Genome Institute"/>
            <person name="Baroncelli R."/>
            <person name="Diaz J.F."/>
            <person name="Benocci T."/>
            <person name="Peng M."/>
            <person name="Battaglia E."/>
            <person name="Haridas S."/>
            <person name="Andreopoulos W."/>
            <person name="Labutti K."/>
            <person name="Pangilinan J."/>
            <person name="Floch G.L."/>
            <person name="Makela M.R."/>
            <person name="Henrissat B."/>
            <person name="Grigoriev I.V."/>
            <person name="Crouch J.A."/>
            <person name="De Vries R.P."/>
            <person name="Sukno S.A."/>
            <person name="Thon M.R."/>
        </authorList>
    </citation>
    <scope>NUCLEOTIDE SEQUENCE</scope>
    <source>
        <strain evidence="6">CBS 125086</strain>
    </source>
</reference>
<keyword evidence="7" id="KW-1185">Reference proteome</keyword>
<evidence type="ECO:0000256" key="1">
    <source>
        <dbReference type="ARBA" id="ARBA00005234"/>
    </source>
</evidence>
<dbReference type="Gene3D" id="3.40.395.10">
    <property type="entry name" value="Adenoviral Proteinase, Chain A"/>
    <property type="match status" value="1"/>
</dbReference>
<proteinExistence type="inferred from homology"/>
<evidence type="ECO:0000313" key="6">
    <source>
        <dbReference type="EMBL" id="KAK1564292.1"/>
    </source>
</evidence>
<feature type="domain" description="Ubiquitin-like protease family profile" evidence="5">
    <location>
        <begin position="253"/>
        <end position="436"/>
    </location>
</feature>
<feature type="compositionally biased region" description="Basic and acidic residues" evidence="4">
    <location>
        <begin position="153"/>
        <end position="164"/>
    </location>
</feature>
<keyword evidence="3" id="KW-0378">Hydrolase</keyword>
<evidence type="ECO:0000256" key="4">
    <source>
        <dbReference type="SAM" id="MobiDB-lite"/>
    </source>
</evidence>
<dbReference type="SUPFAM" id="SSF54001">
    <property type="entry name" value="Cysteine proteinases"/>
    <property type="match status" value="1"/>
</dbReference>
<feature type="region of interest" description="Disordered" evidence="4">
    <location>
        <begin position="124"/>
        <end position="197"/>
    </location>
</feature>
<dbReference type="GeneID" id="85440398"/>